<reference evidence="7" key="1">
    <citation type="submission" date="2019-08" db="EMBL/GenBank/DDBJ databases">
        <title>The improved chromosome-level genome for the pearl oyster Pinctada fucata martensii using PacBio sequencing and Hi-C.</title>
        <authorList>
            <person name="Zheng Z."/>
        </authorList>
    </citation>
    <scope>NUCLEOTIDE SEQUENCE</scope>
    <source>
        <strain evidence="7">ZZ-2019</strain>
        <tissue evidence="7">Adductor muscle</tissue>
    </source>
</reference>
<feature type="compositionally biased region" description="Basic residues" evidence="5">
    <location>
        <begin position="626"/>
        <end position="637"/>
    </location>
</feature>
<gene>
    <name evidence="7" type="ORF">FSP39_016812</name>
</gene>
<feature type="domain" description="Antistasin-like" evidence="6">
    <location>
        <begin position="343"/>
        <end position="369"/>
    </location>
</feature>
<organism evidence="7 8">
    <name type="scientific">Pinctada imbricata</name>
    <name type="common">Atlantic pearl-oyster</name>
    <name type="synonym">Pinctada martensii</name>
    <dbReference type="NCBI Taxonomy" id="66713"/>
    <lineage>
        <taxon>Eukaryota</taxon>
        <taxon>Metazoa</taxon>
        <taxon>Spiralia</taxon>
        <taxon>Lophotrochozoa</taxon>
        <taxon>Mollusca</taxon>
        <taxon>Bivalvia</taxon>
        <taxon>Autobranchia</taxon>
        <taxon>Pteriomorphia</taxon>
        <taxon>Pterioida</taxon>
        <taxon>Pterioidea</taxon>
        <taxon>Pteriidae</taxon>
        <taxon>Pinctada</taxon>
    </lineage>
</organism>
<dbReference type="EMBL" id="VSWD01000008">
    <property type="protein sequence ID" value="KAK3095624.1"/>
    <property type="molecule type" value="Genomic_DNA"/>
</dbReference>
<evidence type="ECO:0000313" key="7">
    <source>
        <dbReference type="EMBL" id="KAK3095624.1"/>
    </source>
</evidence>
<feature type="region of interest" description="Disordered" evidence="5">
    <location>
        <begin position="616"/>
        <end position="648"/>
    </location>
</feature>
<name>A0AA89BYV3_PINIB</name>
<feature type="compositionally biased region" description="Polar residues" evidence="5">
    <location>
        <begin position="55"/>
        <end position="73"/>
    </location>
</feature>
<sequence length="648" mass="69616">MVYVEFPVSTGYSGQKTKKTKDKKSSTGLDCSTHGKTLKNSNEIQAQKKGEDLQQHSVATPTAKPQNIQCKNLEQTRTDTRRTSNTNSHHRNTKHKRQHIDQRDQWATGADLGRPSVTQVADGSSQGGKRVPSDLSTRQGAAMNPFSSMFGAGGSFGFPGYPSFNGNGYSRILVTYCFVFLRRHSNLDSGQMGPMNPMAAIFGSSAFGGGGAGGNPFSNPMGGAGGMGGMGGFGGMGGMGGMMGRQDTATASPDCDPAPYTCPAPPPWCQRTVDEKGCVKCYCGEDLQKYLSKLQGNSPDSTPETNSTDTNITSTTSIKNNITTLPLPSSSTTTPAPPLGKPCLANFMCTLDCVTGFQTDQNNCPVCACNRQDNGQIHVASASGPVFNPLHYSAHGDYVRPCLAYQQYCGLHCPHGYALGANKCQYCLCKADQPDSKDLIYKEYIHKSTLFPFLATTPPIASTVILPPSLSGTTNHALAASTTPQSTPHTSIHLTNPCIDGQVTCDILCSNGYLRGPSSCQYCICRSEGMTYTAVATVSGPTFNPLHYSAHGDYVRPCLPHQQYCGLHCPHGYRLGANKCQYCQCKADQSGFPSLYLCNLFLNSKETFSLLQVKEDPDDNPISTHNRAKIEHRRTPSKLKVGPGAREE</sequence>
<dbReference type="GO" id="GO:0004867">
    <property type="term" value="F:serine-type endopeptidase inhibitor activity"/>
    <property type="evidence" value="ECO:0007669"/>
    <property type="project" value="UniProtKB-KW"/>
</dbReference>
<feature type="compositionally biased region" description="Low complexity" evidence="5">
    <location>
        <begin position="305"/>
        <end position="314"/>
    </location>
</feature>
<keyword evidence="8" id="KW-1185">Reference proteome</keyword>
<evidence type="ECO:0000256" key="2">
    <source>
        <dbReference type="ARBA" id="ARBA00022729"/>
    </source>
</evidence>
<evidence type="ECO:0000256" key="3">
    <source>
        <dbReference type="ARBA" id="ARBA00022737"/>
    </source>
</evidence>
<evidence type="ECO:0000259" key="6">
    <source>
        <dbReference type="PROSITE" id="PS51252"/>
    </source>
</evidence>
<dbReference type="PANTHER" id="PTHR46439:SF1">
    <property type="entry name" value="CYSTEINE-RICH MOTOR NEURON 1 PROTEIN"/>
    <property type="match status" value="1"/>
</dbReference>
<dbReference type="InterPro" id="IPR052624">
    <property type="entry name" value="CRIM1"/>
</dbReference>
<feature type="region of interest" description="Disordered" evidence="5">
    <location>
        <begin position="1"/>
        <end position="36"/>
    </location>
</feature>
<comment type="caution">
    <text evidence="7">The sequence shown here is derived from an EMBL/GenBank/DDBJ whole genome shotgun (WGS) entry which is preliminary data.</text>
</comment>
<feature type="region of interest" description="Disordered" evidence="5">
    <location>
        <begin position="49"/>
        <end position="140"/>
    </location>
</feature>
<feature type="compositionally biased region" description="Basic residues" evidence="5">
    <location>
        <begin position="88"/>
        <end position="98"/>
    </location>
</feature>
<proteinExistence type="predicted"/>
<accession>A0AA89BYV3</accession>
<dbReference type="AlphaFoldDB" id="A0AA89BYV3"/>
<dbReference type="Pfam" id="PF02822">
    <property type="entry name" value="Antistasin"/>
    <property type="match status" value="1"/>
</dbReference>
<keyword evidence="3" id="KW-0677">Repeat</keyword>
<dbReference type="PROSITE" id="PS51252">
    <property type="entry name" value="ANTISTASIN"/>
    <property type="match status" value="2"/>
</dbReference>
<evidence type="ECO:0000256" key="1">
    <source>
        <dbReference type="ARBA" id="ARBA00022690"/>
    </source>
</evidence>
<evidence type="ECO:0000256" key="5">
    <source>
        <dbReference type="SAM" id="MobiDB-lite"/>
    </source>
</evidence>
<dbReference type="SUPFAM" id="SSF57262">
    <property type="entry name" value="Leech antihemostatic proteins"/>
    <property type="match status" value="1"/>
</dbReference>
<dbReference type="Proteomes" id="UP001186944">
    <property type="component" value="Unassembled WGS sequence"/>
</dbReference>
<dbReference type="Gene3D" id="2.10.22.10">
    <property type="entry name" value="Antistasin, domain 1"/>
    <property type="match status" value="4"/>
</dbReference>
<evidence type="ECO:0000313" key="8">
    <source>
        <dbReference type="Proteomes" id="UP001186944"/>
    </source>
</evidence>
<dbReference type="InterPro" id="IPR004094">
    <property type="entry name" value="Antistasin-like"/>
</dbReference>
<protein>
    <recommendedName>
        <fullName evidence="6">Antistasin-like domain-containing protein</fullName>
    </recommendedName>
</protein>
<dbReference type="PANTHER" id="PTHR46439">
    <property type="entry name" value="CYSTEINE-RICH MOTOR NEURON 1 PROTEIN"/>
    <property type="match status" value="1"/>
</dbReference>
<keyword evidence="1" id="KW-0646">Protease inhibitor</keyword>
<keyword evidence="2" id="KW-0732">Signal</keyword>
<keyword evidence="4" id="KW-0722">Serine protease inhibitor</keyword>
<evidence type="ECO:0000256" key="4">
    <source>
        <dbReference type="ARBA" id="ARBA00022900"/>
    </source>
</evidence>
<feature type="region of interest" description="Disordered" evidence="5">
    <location>
        <begin position="294"/>
        <end position="314"/>
    </location>
</feature>
<dbReference type="GO" id="GO:0005886">
    <property type="term" value="C:plasma membrane"/>
    <property type="evidence" value="ECO:0007669"/>
    <property type="project" value="TreeGrafter"/>
</dbReference>
<feature type="domain" description="Antistasin-like" evidence="6">
    <location>
        <begin position="558"/>
        <end position="585"/>
    </location>
</feature>
<dbReference type="InterPro" id="IPR011061">
    <property type="entry name" value="Hirudin/antistatin"/>
</dbReference>
<feature type="compositionally biased region" description="Polar residues" evidence="5">
    <location>
        <begin position="294"/>
        <end position="304"/>
    </location>
</feature>